<comment type="caution">
    <text evidence="1">The sequence shown here is derived from an EMBL/GenBank/DDBJ whole genome shotgun (WGS) entry which is preliminary data.</text>
</comment>
<organism evidence="1 2">
    <name type="scientific">Iris pallida</name>
    <name type="common">Sweet iris</name>
    <dbReference type="NCBI Taxonomy" id="29817"/>
    <lineage>
        <taxon>Eukaryota</taxon>
        <taxon>Viridiplantae</taxon>
        <taxon>Streptophyta</taxon>
        <taxon>Embryophyta</taxon>
        <taxon>Tracheophyta</taxon>
        <taxon>Spermatophyta</taxon>
        <taxon>Magnoliopsida</taxon>
        <taxon>Liliopsida</taxon>
        <taxon>Asparagales</taxon>
        <taxon>Iridaceae</taxon>
        <taxon>Iridoideae</taxon>
        <taxon>Irideae</taxon>
        <taxon>Iris</taxon>
    </lineage>
</organism>
<evidence type="ECO:0000313" key="1">
    <source>
        <dbReference type="EMBL" id="KAJ6845500.1"/>
    </source>
</evidence>
<name>A0AAX6HWS2_IRIPA</name>
<dbReference type="Proteomes" id="UP001140949">
    <property type="component" value="Unassembled WGS sequence"/>
</dbReference>
<sequence length="71" mass="8281">MKVVGLGEGRGRTSSTCRLFMLIWVEDTLSFWPRQRAGRLRGRRVCDLQWHDIHSLVSTRASRLRLLILCI</sequence>
<accession>A0AAX6HWS2</accession>
<gene>
    <name evidence="1" type="ORF">M6B38_287255</name>
</gene>
<dbReference type="EMBL" id="JANAVB010006199">
    <property type="protein sequence ID" value="KAJ6845500.1"/>
    <property type="molecule type" value="Genomic_DNA"/>
</dbReference>
<reference evidence="1" key="1">
    <citation type="journal article" date="2023" name="GigaByte">
        <title>Genome assembly of the bearded iris, Iris pallida Lam.</title>
        <authorList>
            <person name="Bruccoleri R.E."/>
            <person name="Oakeley E.J."/>
            <person name="Faust A.M.E."/>
            <person name="Altorfer M."/>
            <person name="Dessus-Babus S."/>
            <person name="Burckhardt D."/>
            <person name="Oertli M."/>
            <person name="Naumann U."/>
            <person name="Petersen F."/>
            <person name="Wong J."/>
        </authorList>
    </citation>
    <scope>NUCLEOTIDE SEQUENCE</scope>
    <source>
        <strain evidence="1">GSM-AAB239-AS_SAM_17_03QT</strain>
    </source>
</reference>
<keyword evidence="2" id="KW-1185">Reference proteome</keyword>
<proteinExistence type="predicted"/>
<protein>
    <submittedName>
        <fullName evidence="1">Uncharacterized protein</fullName>
    </submittedName>
</protein>
<evidence type="ECO:0000313" key="2">
    <source>
        <dbReference type="Proteomes" id="UP001140949"/>
    </source>
</evidence>
<reference evidence="1" key="2">
    <citation type="submission" date="2023-04" db="EMBL/GenBank/DDBJ databases">
        <authorList>
            <person name="Bruccoleri R.E."/>
            <person name="Oakeley E.J."/>
            <person name="Faust A.-M."/>
            <person name="Dessus-Babus S."/>
            <person name="Altorfer M."/>
            <person name="Burckhardt D."/>
            <person name="Oertli M."/>
            <person name="Naumann U."/>
            <person name="Petersen F."/>
            <person name="Wong J."/>
        </authorList>
    </citation>
    <scope>NUCLEOTIDE SEQUENCE</scope>
    <source>
        <strain evidence="1">GSM-AAB239-AS_SAM_17_03QT</strain>
        <tissue evidence="1">Leaf</tissue>
    </source>
</reference>
<dbReference type="AlphaFoldDB" id="A0AAX6HWS2"/>